<dbReference type="Proteomes" id="UP000609064">
    <property type="component" value="Unassembled WGS sequence"/>
</dbReference>
<evidence type="ECO:0000256" key="1">
    <source>
        <dbReference type="ARBA" id="ARBA00010552"/>
    </source>
</evidence>
<organism evidence="2 3">
    <name type="scientific">Emticicia aquatilis</name>
    <dbReference type="NCBI Taxonomy" id="1537369"/>
    <lineage>
        <taxon>Bacteria</taxon>
        <taxon>Pseudomonadati</taxon>
        <taxon>Bacteroidota</taxon>
        <taxon>Cytophagia</taxon>
        <taxon>Cytophagales</taxon>
        <taxon>Leadbetterellaceae</taxon>
        <taxon>Emticicia</taxon>
    </lineage>
</organism>
<dbReference type="EMBL" id="BMKK01000008">
    <property type="protein sequence ID" value="GGD69940.1"/>
    <property type="molecule type" value="Genomic_DNA"/>
</dbReference>
<dbReference type="InterPro" id="IPR035959">
    <property type="entry name" value="RutC-like_sf"/>
</dbReference>
<accession>A0A916YZZ3</accession>
<dbReference type="PANTHER" id="PTHR11803:SF58">
    <property type="entry name" value="PROTEIN HMF1-RELATED"/>
    <property type="match status" value="1"/>
</dbReference>
<reference evidence="2" key="2">
    <citation type="submission" date="2020-09" db="EMBL/GenBank/DDBJ databases">
        <authorList>
            <person name="Sun Q."/>
            <person name="Zhou Y."/>
        </authorList>
    </citation>
    <scope>NUCLEOTIDE SEQUENCE</scope>
    <source>
        <strain evidence="2">CGMCC 1.15958</strain>
    </source>
</reference>
<dbReference type="PANTHER" id="PTHR11803">
    <property type="entry name" value="2-IMINOBUTANOATE/2-IMINOPROPANOATE DEAMINASE RIDA"/>
    <property type="match status" value="1"/>
</dbReference>
<evidence type="ECO:0000313" key="3">
    <source>
        <dbReference type="Proteomes" id="UP000609064"/>
    </source>
</evidence>
<dbReference type="Pfam" id="PF01042">
    <property type="entry name" value="Ribonuc_L-PSP"/>
    <property type="match status" value="1"/>
</dbReference>
<proteinExistence type="inferred from homology"/>
<dbReference type="FunFam" id="3.30.1330.40:FF:000001">
    <property type="entry name" value="L-PSP family endoribonuclease"/>
    <property type="match status" value="1"/>
</dbReference>
<dbReference type="GO" id="GO:0019239">
    <property type="term" value="F:deaminase activity"/>
    <property type="evidence" value="ECO:0007669"/>
    <property type="project" value="TreeGrafter"/>
</dbReference>
<sequence length="126" mass="13944">MQKIQVKDSPRPVGHYSQAIVSGGLLFTSGILPIKIKTAEKLPVESSIEVQLTVVFDNLKQILQEVGLTSDKVVKSTVYITGGENWGVVNDLYAHFFGEHRPTRSIIPVPELHFGYKVELEAIAEL</sequence>
<name>A0A916YZZ3_9BACT</name>
<evidence type="ECO:0000313" key="2">
    <source>
        <dbReference type="EMBL" id="GGD69940.1"/>
    </source>
</evidence>
<gene>
    <name evidence="2" type="ORF">GCM10011514_37520</name>
</gene>
<keyword evidence="3" id="KW-1185">Reference proteome</keyword>
<dbReference type="RefSeq" id="WP_188768227.1">
    <property type="nucleotide sequence ID" value="NZ_BMKK01000008.1"/>
</dbReference>
<dbReference type="CDD" id="cd00448">
    <property type="entry name" value="YjgF_YER057c_UK114_family"/>
    <property type="match status" value="1"/>
</dbReference>
<protein>
    <submittedName>
        <fullName evidence="2">Enamine deaminase RidA</fullName>
    </submittedName>
</protein>
<dbReference type="AlphaFoldDB" id="A0A916YZZ3"/>
<dbReference type="SUPFAM" id="SSF55298">
    <property type="entry name" value="YjgF-like"/>
    <property type="match status" value="1"/>
</dbReference>
<comment type="similarity">
    <text evidence="1">Belongs to the RutC family.</text>
</comment>
<dbReference type="Gene3D" id="3.30.1330.40">
    <property type="entry name" value="RutC-like"/>
    <property type="match status" value="1"/>
</dbReference>
<dbReference type="GO" id="GO:0005829">
    <property type="term" value="C:cytosol"/>
    <property type="evidence" value="ECO:0007669"/>
    <property type="project" value="TreeGrafter"/>
</dbReference>
<reference evidence="2" key="1">
    <citation type="journal article" date="2014" name="Int. J. Syst. Evol. Microbiol.">
        <title>Complete genome sequence of Corynebacterium casei LMG S-19264T (=DSM 44701T), isolated from a smear-ripened cheese.</title>
        <authorList>
            <consortium name="US DOE Joint Genome Institute (JGI-PGF)"/>
            <person name="Walter F."/>
            <person name="Albersmeier A."/>
            <person name="Kalinowski J."/>
            <person name="Ruckert C."/>
        </authorList>
    </citation>
    <scope>NUCLEOTIDE SEQUENCE</scope>
    <source>
        <strain evidence="2">CGMCC 1.15958</strain>
    </source>
</reference>
<dbReference type="InterPro" id="IPR006175">
    <property type="entry name" value="YjgF/YER057c/UK114"/>
</dbReference>
<comment type="caution">
    <text evidence="2">The sequence shown here is derived from an EMBL/GenBank/DDBJ whole genome shotgun (WGS) entry which is preliminary data.</text>
</comment>